<dbReference type="OrthoDB" id="9796143at2"/>
<dbReference type="GO" id="GO:0006354">
    <property type="term" value="P:DNA-templated transcription elongation"/>
    <property type="evidence" value="ECO:0007669"/>
    <property type="project" value="InterPro"/>
</dbReference>
<dbReference type="InterPro" id="IPR043425">
    <property type="entry name" value="NusG-like"/>
</dbReference>
<gene>
    <name evidence="5" type="ORF">CLV51_10634</name>
</gene>
<dbReference type="InterPro" id="IPR036735">
    <property type="entry name" value="NGN_dom_sf"/>
</dbReference>
<dbReference type="InterPro" id="IPR006645">
    <property type="entry name" value="NGN-like_dom"/>
</dbReference>
<evidence type="ECO:0000313" key="6">
    <source>
        <dbReference type="Proteomes" id="UP000240971"/>
    </source>
</evidence>
<dbReference type="RefSeq" id="WP_106530465.1">
    <property type="nucleotide sequence ID" value="NZ_PYAW01000006.1"/>
</dbReference>
<dbReference type="InterPro" id="IPR008991">
    <property type="entry name" value="Translation_prot_SH3-like_sf"/>
</dbReference>
<comment type="caution">
    <text evidence="5">The sequence shown here is derived from an EMBL/GenBank/DDBJ whole genome shotgun (WGS) entry which is preliminary data.</text>
</comment>
<evidence type="ECO:0000256" key="2">
    <source>
        <dbReference type="ARBA" id="ARBA00023015"/>
    </source>
</evidence>
<dbReference type="EMBL" id="PYAW01000006">
    <property type="protein sequence ID" value="PSL44169.1"/>
    <property type="molecule type" value="Genomic_DNA"/>
</dbReference>
<accession>A0A2P8HD63</accession>
<dbReference type="Proteomes" id="UP000240971">
    <property type="component" value="Unassembled WGS sequence"/>
</dbReference>
<name>A0A2P8HD63_CHINA</name>
<organism evidence="5 6">
    <name type="scientific">Chitinophaga niastensis</name>
    <dbReference type="NCBI Taxonomy" id="536980"/>
    <lineage>
        <taxon>Bacteria</taxon>
        <taxon>Pseudomonadati</taxon>
        <taxon>Bacteroidota</taxon>
        <taxon>Chitinophagia</taxon>
        <taxon>Chitinophagales</taxon>
        <taxon>Chitinophagaceae</taxon>
        <taxon>Chitinophaga</taxon>
    </lineage>
</organism>
<sequence>MNNTIAGWYVIYTRPQHEKKVSFRLTEMNIATLLPTVKKQRIQKDRKKYIHAPIFPSYIFVYLNDLEEYYKGLSIDGVLYYVRSGKDVARVSANVIRNVRILMEQAKDSTMEVSAAYFPQGKEVVIKDGPMTGMTGEIMKVDGEEKVLVRVTLLQRNILITLPSEDIIKIVS</sequence>
<dbReference type="AlphaFoldDB" id="A0A2P8HD63"/>
<dbReference type="SUPFAM" id="SSF50104">
    <property type="entry name" value="Translation proteins SH3-like domain"/>
    <property type="match status" value="1"/>
</dbReference>
<dbReference type="SUPFAM" id="SSF82679">
    <property type="entry name" value="N-utilization substance G protein NusG, N-terminal domain"/>
    <property type="match status" value="1"/>
</dbReference>
<keyword evidence="3" id="KW-0804">Transcription</keyword>
<dbReference type="Pfam" id="PF02357">
    <property type="entry name" value="NusG"/>
    <property type="match status" value="1"/>
</dbReference>
<evidence type="ECO:0000256" key="1">
    <source>
        <dbReference type="ARBA" id="ARBA00022814"/>
    </source>
</evidence>
<dbReference type="GO" id="GO:0031564">
    <property type="term" value="P:transcription antitermination"/>
    <property type="evidence" value="ECO:0007669"/>
    <property type="project" value="UniProtKB-KW"/>
</dbReference>
<keyword evidence="2" id="KW-0805">Transcription regulation</keyword>
<dbReference type="Gene3D" id="3.30.70.940">
    <property type="entry name" value="NusG, N-terminal domain"/>
    <property type="match status" value="1"/>
</dbReference>
<dbReference type="PANTHER" id="PTHR30265:SF4">
    <property type="entry name" value="KOW MOTIF FAMILY PROTEIN, EXPRESSED"/>
    <property type="match status" value="1"/>
</dbReference>
<keyword evidence="6" id="KW-1185">Reference proteome</keyword>
<dbReference type="PANTHER" id="PTHR30265">
    <property type="entry name" value="RHO-INTERACTING TRANSCRIPTION TERMINATION FACTOR NUSG"/>
    <property type="match status" value="1"/>
</dbReference>
<feature type="domain" description="NusG-like N-terminal" evidence="4">
    <location>
        <begin position="8"/>
        <end position="99"/>
    </location>
</feature>
<evidence type="ECO:0000259" key="4">
    <source>
        <dbReference type="Pfam" id="PF02357"/>
    </source>
</evidence>
<dbReference type="NCBIfam" id="NF033644">
    <property type="entry name" value="antiterm_UpxY"/>
    <property type="match status" value="1"/>
</dbReference>
<reference evidence="5 6" key="1">
    <citation type="submission" date="2018-03" db="EMBL/GenBank/DDBJ databases">
        <title>Genomic Encyclopedia of Archaeal and Bacterial Type Strains, Phase II (KMG-II): from individual species to whole genera.</title>
        <authorList>
            <person name="Goeker M."/>
        </authorList>
    </citation>
    <scope>NUCLEOTIDE SEQUENCE [LARGE SCALE GENOMIC DNA]</scope>
    <source>
        <strain evidence="5 6">DSM 24859</strain>
    </source>
</reference>
<evidence type="ECO:0000256" key="3">
    <source>
        <dbReference type="ARBA" id="ARBA00023163"/>
    </source>
</evidence>
<proteinExistence type="predicted"/>
<protein>
    <submittedName>
        <fullName evidence="5">Transcription antitermination factor NusG</fullName>
    </submittedName>
</protein>
<evidence type="ECO:0000313" key="5">
    <source>
        <dbReference type="EMBL" id="PSL44169.1"/>
    </source>
</evidence>
<keyword evidence="1" id="KW-0889">Transcription antitermination</keyword>